<dbReference type="PANTHER" id="PTHR43213">
    <property type="entry name" value="BIFUNCTIONAL DTTP/UTP PYROPHOSPHATASE/METHYLTRANSFERASE PROTEIN-RELATED"/>
    <property type="match status" value="1"/>
</dbReference>
<evidence type="ECO:0000256" key="1">
    <source>
        <dbReference type="ARBA" id="ARBA00001968"/>
    </source>
</evidence>
<keyword evidence="4" id="KW-0963">Cytoplasm</keyword>
<gene>
    <name evidence="5" type="ORF">GCM10023209_24960</name>
</gene>
<dbReference type="EC" id="3.6.1.9" evidence="4"/>
<dbReference type="InterPro" id="IPR029001">
    <property type="entry name" value="ITPase-like_fam"/>
</dbReference>
<comment type="subcellular location">
    <subcellularLocation>
        <location evidence="4">Cytoplasm</location>
    </subcellularLocation>
</comment>
<dbReference type="InterPro" id="IPR003697">
    <property type="entry name" value="Maf-like"/>
</dbReference>
<comment type="catalytic activity">
    <reaction evidence="4">
        <text>a ribonucleoside 5'-triphosphate + H2O = a ribonucleoside 5'-phosphate + diphosphate + H(+)</text>
        <dbReference type="Rhea" id="RHEA:23996"/>
        <dbReference type="ChEBI" id="CHEBI:15377"/>
        <dbReference type="ChEBI" id="CHEBI:15378"/>
        <dbReference type="ChEBI" id="CHEBI:33019"/>
        <dbReference type="ChEBI" id="CHEBI:58043"/>
        <dbReference type="ChEBI" id="CHEBI:61557"/>
        <dbReference type="EC" id="3.6.1.9"/>
    </reaction>
</comment>
<protein>
    <recommendedName>
        <fullName evidence="4">Nucleoside triphosphate pyrophosphatase</fullName>
        <ecNumber evidence="4">3.6.1.9</ecNumber>
    </recommendedName>
    <alternativeName>
        <fullName evidence="4">Nucleotide pyrophosphatase</fullName>
        <shortName evidence="4">Nucleotide PPase</shortName>
    </alternativeName>
</protein>
<dbReference type="Pfam" id="PF02545">
    <property type="entry name" value="Maf"/>
    <property type="match status" value="1"/>
</dbReference>
<name>A0ABP9LDC8_9RHOB</name>
<keyword evidence="3 4" id="KW-0546">Nucleotide metabolism</keyword>
<dbReference type="SUPFAM" id="SSF52972">
    <property type="entry name" value="ITPase-like"/>
    <property type="match status" value="1"/>
</dbReference>
<dbReference type="Gene3D" id="3.90.950.10">
    <property type="match status" value="1"/>
</dbReference>
<comment type="function">
    <text evidence="4">Nucleoside triphosphate pyrophosphatase. May have a dual role in cell division arrest and in preventing the incorporation of modified nucleotides into cellular nucleic acids.</text>
</comment>
<comment type="caution">
    <text evidence="4">Lacks conserved residue(s) required for the propagation of feature annotation.</text>
</comment>
<dbReference type="PIRSF" id="PIRSF006305">
    <property type="entry name" value="Maf"/>
    <property type="match status" value="1"/>
</dbReference>
<sequence length="197" mass="21697">MADLVLASGSEIRRQMLENAGISVDVRPVRIDEVGIRTALEAEGAKPLDVADTLAEFKARKAVEKFGSPRVLASDQVLELKGRIFGKADTREEAAAHLAELSGRQHRLLSAAVIYEDGAPVWRHVGEVSMTMHPLTAEQIDRYLDRAWPEVSSSVGAYQAEKLGAQLFSRMDGDWFSVLGLPLLELLSFLRLKGWIS</sequence>
<dbReference type="PANTHER" id="PTHR43213:SF5">
    <property type="entry name" value="BIFUNCTIONAL DTTP_UTP PYROPHOSPHATASE_METHYLTRANSFERASE PROTEIN-RELATED"/>
    <property type="match status" value="1"/>
</dbReference>
<reference evidence="6" key="1">
    <citation type="journal article" date="2019" name="Int. J. Syst. Evol. Microbiol.">
        <title>The Global Catalogue of Microorganisms (GCM) 10K type strain sequencing project: providing services to taxonomists for standard genome sequencing and annotation.</title>
        <authorList>
            <consortium name="The Broad Institute Genomics Platform"/>
            <consortium name="The Broad Institute Genome Sequencing Center for Infectious Disease"/>
            <person name="Wu L."/>
            <person name="Ma J."/>
        </authorList>
    </citation>
    <scope>NUCLEOTIDE SEQUENCE [LARGE SCALE GENOMIC DNA]</scope>
    <source>
        <strain evidence="6">JCM 18015</strain>
    </source>
</reference>
<comment type="catalytic activity">
    <reaction evidence="4">
        <text>a 2'-deoxyribonucleoside 5'-triphosphate + H2O = a 2'-deoxyribonucleoside 5'-phosphate + diphosphate + H(+)</text>
        <dbReference type="Rhea" id="RHEA:44644"/>
        <dbReference type="ChEBI" id="CHEBI:15377"/>
        <dbReference type="ChEBI" id="CHEBI:15378"/>
        <dbReference type="ChEBI" id="CHEBI:33019"/>
        <dbReference type="ChEBI" id="CHEBI:61560"/>
        <dbReference type="ChEBI" id="CHEBI:65317"/>
        <dbReference type="EC" id="3.6.1.9"/>
    </reaction>
</comment>
<proteinExistence type="inferred from homology"/>
<keyword evidence="2 4" id="KW-0378">Hydrolase</keyword>
<dbReference type="RefSeq" id="WP_259548581.1">
    <property type="nucleotide sequence ID" value="NZ_BAABHW010000003.1"/>
</dbReference>
<dbReference type="EMBL" id="BAABHW010000003">
    <property type="protein sequence ID" value="GAA5076191.1"/>
    <property type="molecule type" value="Genomic_DNA"/>
</dbReference>
<dbReference type="CDD" id="cd00555">
    <property type="entry name" value="Maf"/>
    <property type="match status" value="1"/>
</dbReference>
<comment type="caution">
    <text evidence="5">The sequence shown here is derived from an EMBL/GenBank/DDBJ whole genome shotgun (WGS) entry which is preliminary data.</text>
</comment>
<dbReference type="HAMAP" id="MF_00528">
    <property type="entry name" value="Maf"/>
    <property type="match status" value="1"/>
</dbReference>
<evidence type="ECO:0000256" key="3">
    <source>
        <dbReference type="ARBA" id="ARBA00023080"/>
    </source>
</evidence>
<evidence type="ECO:0000313" key="6">
    <source>
        <dbReference type="Proteomes" id="UP001499910"/>
    </source>
</evidence>
<comment type="similarity">
    <text evidence="4">Belongs to the Maf family.</text>
</comment>
<evidence type="ECO:0000256" key="2">
    <source>
        <dbReference type="ARBA" id="ARBA00022801"/>
    </source>
</evidence>
<dbReference type="Proteomes" id="UP001499910">
    <property type="component" value="Unassembled WGS sequence"/>
</dbReference>
<feature type="active site" description="Proton acceptor" evidence="4">
    <location>
        <position position="75"/>
    </location>
</feature>
<accession>A0ABP9LDC8</accession>
<comment type="cofactor">
    <cofactor evidence="1 4">
        <name>a divalent metal cation</name>
        <dbReference type="ChEBI" id="CHEBI:60240"/>
    </cofactor>
</comment>
<keyword evidence="6" id="KW-1185">Reference proteome</keyword>
<evidence type="ECO:0000313" key="5">
    <source>
        <dbReference type="EMBL" id="GAA5076191.1"/>
    </source>
</evidence>
<organism evidence="5 6">
    <name type="scientific">[Roseibacterium] beibuensis</name>
    <dbReference type="NCBI Taxonomy" id="1193142"/>
    <lineage>
        <taxon>Bacteria</taxon>
        <taxon>Pseudomonadati</taxon>
        <taxon>Pseudomonadota</taxon>
        <taxon>Alphaproteobacteria</taxon>
        <taxon>Rhodobacterales</taxon>
        <taxon>Roseobacteraceae</taxon>
        <taxon>Roseicyclus</taxon>
    </lineage>
</organism>
<evidence type="ECO:0000256" key="4">
    <source>
        <dbReference type="HAMAP-Rule" id="MF_00528"/>
    </source>
</evidence>